<keyword evidence="7" id="KW-1185">Reference proteome</keyword>
<evidence type="ECO:0000256" key="5">
    <source>
        <dbReference type="RuleBase" id="RU003452"/>
    </source>
</evidence>
<dbReference type="EC" id="2.3.1.5" evidence="2"/>
<evidence type="ECO:0000256" key="3">
    <source>
        <dbReference type="ARBA" id="ARBA00022679"/>
    </source>
</evidence>
<dbReference type="PANTHER" id="PTHR11786">
    <property type="entry name" value="N-HYDROXYARYLAMINE O-ACETYLTRANSFERASE"/>
    <property type="match status" value="1"/>
</dbReference>
<accession>A0A8C6TBK1</accession>
<evidence type="ECO:0000313" key="7">
    <source>
        <dbReference type="Proteomes" id="UP000694523"/>
    </source>
</evidence>
<evidence type="ECO:0000256" key="4">
    <source>
        <dbReference type="ARBA" id="ARBA00023315"/>
    </source>
</evidence>
<dbReference type="SUPFAM" id="SSF54001">
    <property type="entry name" value="Cysteine proteinases"/>
    <property type="match status" value="1"/>
</dbReference>
<proteinExistence type="inferred from homology"/>
<keyword evidence="3 5" id="KW-0808">Transferase</keyword>
<dbReference type="InterPro" id="IPR038765">
    <property type="entry name" value="Papain-like_cys_pep_sf"/>
</dbReference>
<dbReference type="Pfam" id="PF00797">
    <property type="entry name" value="Acetyltransf_2"/>
    <property type="match status" value="1"/>
</dbReference>
<evidence type="ECO:0000256" key="1">
    <source>
        <dbReference type="ARBA" id="ARBA00006547"/>
    </source>
</evidence>
<reference evidence="6" key="1">
    <citation type="submission" date="2025-08" db="UniProtKB">
        <authorList>
            <consortium name="Ensembl"/>
        </authorList>
    </citation>
    <scope>IDENTIFICATION</scope>
</reference>
<name>A0A8C6TBK1_9GOBI</name>
<evidence type="ECO:0000256" key="2">
    <source>
        <dbReference type="ARBA" id="ARBA00012701"/>
    </source>
</evidence>
<dbReference type="GO" id="GO:0004060">
    <property type="term" value="F:arylamine N-acetyltransferase activity"/>
    <property type="evidence" value="ECO:0007669"/>
    <property type="project" value="UniProtKB-EC"/>
</dbReference>
<organism evidence="6 7">
    <name type="scientific">Neogobius melanostomus</name>
    <name type="common">round goby</name>
    <dbReference type="NCBI Taxonomy" id="47308"/>
    <lineage>
        <taxon>Eukaryota</taxon>
        <taxon>Metazoa</taxon>
        <taxon>Chordata</taxon>
        <taxon>Craniata</taxon>
        <taxon>Vertebrata</taxon>
        <taxon>Euteleostomi</taxon>
        <taxon>Actinopterygii</taxon>
        <taxon>Neopterygii</taxon>
        <taxon>Teleostei</taxon>
        <taxon>Neoteleostei</taxon>
        <taxon>Acanthomorphata</taxon>
        <taxon>Gobiaria</taxon>
        <taxon>Gobiiformes</taxon>
        <taxon>Gobioidei</taxon>
        <taxon>Gobiidae</taxon>
        <taxon>Benthophilinae</taxon>
        <taxon>Neogobiini</taxon>
        <taxon>Neogobius</taxon>
    </lineage>
</organism>
<dbReference type="Ensembl" id="ENSNMLT00000019379.1">
    <property type="protein sequence ID" value="ENSNMLP00000017230.1"/>
    <property type="gene ID" value="ENSNMLG00000011401.1"/>
</dbReference>
<protein>
    <recommendedName>
        <fullName evidence="2">arylamine N-acetyltransferase</fullName>
        <ecNumber evidence="2">2.3.1.5</ecNumber>
    </recommendedName>
</protein>
<evidence type="ECO:0000313" key="6">
    <source>
        <dbReference type="Ensembl" id="ENSNMLP00000017230.1"/>
    </source>
</evidence>
<dbReference type="Gene3D" id="3.30.2140.20">
    <property type="match status" value="1"/>
</dbReference>
<keyword evidence="4 5" id="KW-0012">Acyltransferase</keyword>
<dbReference type="InterPro" id="IPR053710">
    <property type="entry name" value="Arylamine_NAT_domain_sf"/>
</dbReference>
<dbReference type="FunFam" id="3.30.2140.20:FF:000001">
    <property type="entry name" value="Arylamine N-acetyltransferase 1"/>
    <property type="match status" value="1"/>
</dbReference>
<reference evidence="6" key="2">
    <citation type="submission" date="2025-09" db="UniProtKB">
        <authorList>
            <consortium name="Ensembl"/>
        </authorList>
    </citation>
    <scope>IDENTIFICATION</scope>
</reference>
<dbReference type="Proteomes" id="UP000694523">
    <property type="component" value="Unplaced"/>
</dbReference>
<comment type="similarity">
    <text evidence="1 5">Belongs to the arylamine N-acetyltransferase family.</text>
</comment>
<dbReference type="PRINTS" id="PR01543">
    <property type="entry name" value="ANATRNSFRASE"/>
</dbReference>
<sequence>MDLSEYFRRIGFSGPFERPDLPTLRRLHRLHVMSVPFENLSLHCGEDLSMDPSRVWDKIVRRGRGGWCFESGTLFLRVLSELGYSVTVLGSRVYSPLDNHIIGKVAVEGRDFIVDVSFGVSKQIWEPLELQSGKEQIQEPGVFTLTQTGDVWALEKTGRRPEVLTPGFEASRLVHVDRARPLYCFTLEPRRPEDFAEANERLQTDAASLFVNKSIASLQREGGVKALVGRVYSHVTYRPDLEQDLYEMREVPEAELEQVLREEFNIRLNNSNENDVAKPRQKSNENTTKQYEKVTIILSFQMRRHTGL</sequence>
<dbReference type="PANTHER" id="PTHR11786:SF8">
    <property type="entry name" value="ARYLAMINE N-ACETYLTRANSFERASE 1"/>
    <property type="match status" value="1"/>
</dbReference>
<dbReference type="AlphaFoldDB" id="A0A8C6TBK1"/>
<dbReference type="InterPro" id="IPR001447">
    <property type="entry name" value="Arylamine_N-AcTrfase"/>
</dbReference>